<feature type="region of interest" description="Disordered" evidence="11">
    <location>
        <begin position="121"/>
        <end position="153"/>
    </location>
</feature>
<dbReference type="PROSITE" id="PS00094">
    <property type="entry name" value="C5_MTASE_1"/>
    <property type="match status" value="1"/>
</dbReference>
<keyword evidence="6" id="KW-0539">Nucleus</keyword>
<evidence type="ECO:0000256" key="11">
    <source>
        <dbReference type="SAM" id="MobiDB-lite"/>
    </source>
</evidence>
<proteinExistence type="inferred from homology"/>
<dbReference type="InterPro" id="IPR000953">
    <property type="entry name" value="Chromo/chromo_shadow_dom"/>
</dbReference>
<dbReference type="Pfam" id="PF00145">
    <property type="entry name" value="DNA_methylase"/>
    <property type="match status" value="1"/>
</dbReference>
<dbReference type="PROSITE" id="PS51038">
    <property type="entry name" value="BAH"/>
    <property type="match status" value="1"/>
</dbReference>
<dbReference type="InterPro" id="IPR001025">
    <property type="entry name" value="BAH_dom"/>
</dbReference>
<dbReference type="Gene3D" id="3.40.50.150">
    <property type="entry name" value="Vaccinia Virus protein VP39"/>
    <property type="match status" value="1"/>
</dbReference>
<evidence type="ECO:0000313" key="14">
    <source>
        <dbReference type="Proteomes" id="UP000694861"/>
    </source>
</evidence>
<feature type="region of interest" description="Disordered" evidence="11">
    <location>
        <begin position="181"/>
        <end position="212"/>
    </location>
</feature>
<evidence type="ECO:0000256" key="1">
    <source>
        <dbReference type="ARBA" id="ARBA00004123"/>
    </source>
</evidence>
<dbReference type="RefSeq" id="XP_008238301.2">
    <property type="nucleotide sequence ID" value="XM_008240079.2"/>
</dbReference>
<protein>
    <recommendedName>
        <fullName evidence="10">Cytosine-specific methyltransferase</fullName>
        <ecNumber evidence="10">2.1.1.37</ecNumber>
    </recommendedName>
</protein>
<evidence type="ECO:0000256" key="3">
    <source>
        <dbReference type="ARBA" id="ARBA00022679"/>
    </source>
</evidence>
<dbReference type="Gene3D" id="2.30.30.490">
    <property type="match status" value="1"/>
</dbReference>
<evidence type="ECO:0000256" key="5">
    <source>
        <dbReference type="ARBA" id="ARBA00023125"/>
    </source>
</evidence>
<reference evidence="15" key="2">
    <citation type="submission" date="2025-08" db="UniProtKB">
        <authorList>
            <consortium name="RefSeq"/>
        </authorList>
    </citation>
    <scope>IDENTIFICATION</scope>
</reference>
<dbReference type="GeneID" id="103336940"/>
<evidence type="ECO:0000256" key="7">
    <source>
        <dbReference type="ARBA" id="ARBA00047422"/>
    </source>
</evidence>
<dbReference type="SUPFAM" id="SSF53335">
    <property type="entry name" value="S-adenosyl-L-methionine-dependent methyltransferases"/>
    <property type="match status" value="1"/>
</dbReference>
<dbReference type="Pfam" id="PF00385">
    <property type="entry name" value="Chromo"/>
    <property type="match status" value="1"/>
</dbReference>
<comment type="similarity">
    <text evidence="8 9">Belongs to the class I-like SAM-binding methyltransferase superfamily. C5-methyltransferase family.</text>
</comment>
<feature type="domain" description="BAH" evidence="13">
    <location>
        <begin position="549"/>
        <end position="665"/>
    </location>
</feature>
<keyword evidence="2 8" id="KW-0489">Methyltransferase</keyword>
<dbReference type="InterPro" id="IPR023780">
    <property type="entry name" value="Chromo_domain"/>
</dbReference>
<dbReference type="SMART" id="SM00298">
    <property type="entry name" value="CHROMO"/>
    <property type="match status" value="1"/>
</dbReference>
<dbReference type="SUPFAM" id="SSF54160">
    <property type="entry name" value="Chromo domain-like"/>
    <property type="match status" value="1"/>
</dbReference>
<dbReference type="Gene3D" id="3.90.120.10">
    <property type="entry name" value="DNA Methylase, subunit A, domain 2"/>
    <property type="match status" value="1"/>
</dbReference>
<dbReference type="InterPro" id="IPR043151">
    <property type="entry name" value="BAH_sf"/>
</dbReference>
<dbReference type="CDD" id="cd18635">
    <property type="entry name" value="CD_CMT3_like"/>
    <property type="match status" value="1"/>
</dbReference>
<reference evidence="14" key="1">
    <citation type="journal article" date="2012" name="Nat. Commun.">
        <title>The genome of Prunus mume.</title>
        <authorList>
            <person name="Zhang Q."/>
            <person name="Chen W."/>
            <person name="Sun L."/>
            <person name="Zhao F."/>
            <person name="Huang B."/>
            <person name="Yang W."/>
            <person name="Tao Y."/>
            <person name="Wang J."/>
            <person name="Yuan Z."/>
            <person name="Fan G."/>
            <person name="Xing Z."/>
            <person name="Han C."/>
            <person name="Pan H."/>
            <person name="Zhong X."/>
            <person name="Shi W."/>
            <person name="Liang X."/>
            <person name="Du D."/>
            <person name="Sun F."/>
            <person name="Xu Z."/>
            <person name="Hao R."/>
            <person name="Lv T."/>
            <person name="Lv Y."/>
            <person name="Zheng Z."/>
            <person name="Sun M."/>
            <person name="Luo L."/>
            <person name="Cai M."/>
            <person name="Gao Y."/>
            <person name="Wang J."/>
            <person name="Yin Y."/>
            <person name="Xu X."/>
            <person name="Cheng T."/>
            <person name="Wang J."/>
        </authorList>
    </citation>
    <scope>NUCLEOTIDE SEQUENCE [LARGE SCALE GENOMIC DNA]</scope>
</reference>
<keyword evidence="14" id="KW-1185">Reference proteome</keyword>
<keyword evidence="3 8" id="KW-0808">Transferase</keyword>
<feature type="domain" description="Chromo" evidence="12">
    <location>
        <begin position="810"/>
        <end position="863"/>
    </location>
</feature>
<organism evidence="14 15">
    <name type="scientific">Prunus mume</name>
    <name type="common">Japanese apricot</name>
    <name type="synonym">Armeniaca mume</name>
    <dbReference type="NCBI Taxonomy" id="102107"/>
    <lineage>
        <taxon>Eukaryota</taxon>
        <taxon>Viridiplantae</taxon>
        <taxon>Streptophyta</taxon>
        <taxon>Embryophyta</taxon>
        <taxon>Tracheophyta</taxon>
        <taxon>Spermatophyta</taxon>
        <taxon>Magnoliopsida</taxon>
        <taxon>eudicotyledons</taxon>
        <taxon>Gunneridae</taxon>
        <taxon>Pentapetalae</taxon>
        <taxon>rosids</taxon>
        <taxon>fabids</taxon>
        <taxon>Rosales</taxon>
        <taxon>Rosaceae</taxon>
        <taxon>Amygdaloideae</taxon>
        <taxon>Amygdaleae</taxon>
        <taxon>Prunus</taxon>
    </lineage>
</organism>
<dbReference type="InterPro" id="IPR016197">
    <property type="entry name" value="Chromo-like_dom_sf"/>
</dbReference>
<dbReference type="InterPro" id="IPR050390">
    <property type="entry name" value="C5-Methyltransferase"/>
</dbReference>
<dbReference type="InterPro" id="IPR029063">
    <property type="entry name" value="SAM-dependent_MTases_sf"/>
</dbReference>
<dbReference type="InterPro" id="IPR001525">
    <property type="entry name" value="C5_MeTfrase"/>
</dbReference>
<dbReference type="PANTHER" id="PTHR10629:SF34">
    <property type="entry name" value="DNA (CYTOSINE-5)-METHYLTRANSFERASE CMT2"/>
    <property type="match status" value="1"/>
</dbReference>
<comment type="subcellular location">
    <subcellularLocation>
        <location evidence="1">Nucleus</location>
    </subcellularLocation>
</comment>
<dbReference type="Proteomes" id="UP000694861">
    <property type="component" value="Linkage group LG7"/>
</dbReference>
<keyword evidence="4 8" id="KW-0949">S-adenosyl-L-methionine</keyword>
<evidence type="ECO:0000256" key="2">
    <source>
        <dbReference type="ARBA" id="ARBA00022603"/>
    </source>
</evidence>
<evidence type="ECO:0000256" key="10">
    <source>
        <dbReference type="RuleBase" id="RU000417"/>
    </source>
</evidence>
<dbReference type="SMART" id="SM00439">
    <property type="entry name" value="BAH"/>
    <property type="match status" value="1"/>
</dbReference>
<dbReference type="EC" id="2.1.1.37" evidence="10"/>
<name>A0ABM0PE35_PRUMU</name>
<evidence type="ECO:0000259" key="13">
    <source>
        <dbReference type="PROSITE" id="PS51038"/>
    </source>
</evidence>
<keyword evidence="5" id="KW-0238">DNA-binding</keyword>
<evidence type="ECO:0000256" key="8">
    <source>
        <dbReference type="PROSITE-ProRule" id="PRU01016"/>
    </source>
</evidence>
<evidence type="ECO:0000256" key="9">
    <source>
        <dbReference type="RuleBase" id="RU000416"/>
    </source>
</evidence>
<dbReference type="PROSITE" id="PS50013">
    <property type="entry name" value="CHROMO_2"/>
    <property type="match status" value="1"/>
</dbReference>
<dbReference type="Pfam" id="PF01426">
    <property type="entry name" value="BAH"/>
    <property type="match status" value="1"/>
</dbReference>
<evidence type="ECO:0000259" key="12">
    <source>
        <dbReference type="PROSITE" id="PS50013"/>
    </source>
</evidence>
<evidence type="ECO:0000313" key="15">
    <source>
        <dbReference type="RefSeq" id="XP_008238301.2"/>
    </source>
</evidence>
<sequence>MTCIILHNMIVEDEYDYDADEVYEPDPMNTSLTRIYEIPMGPNGGPNGEPVQHDPLVRDGSFMPRMIQRYKEMQSSYIHERRQVDLMEHLWVVKSNEENVVSEEEAVPLSSYDPELVAAEKCSQPKTQQQQPKCLRRSPRLSPLPDLPPGTGVKSILGNVASRKFENKCATSIRRSPRFTSPVVEAENSKTGTASLQHKKSKHGCMGSNAYKDKDTVSNVESSVEKSVRRSPRLMNHSEAESCCLKVSSQEISLRNLESLEKSCFKAMSLKPSDVEASSRDIEVQHLSLSWHECGDKEPMPLRRSSRLMSSPGNIISESLKNFDLKKLDEKHIRKSPRFSHCVNERHIRRSPRFSLSVAADEKNSNLNSSIVGLFDSEDERRSSRLMPAPENGDSESLKNVDLEKLDEKHMRRSPIFSHCVNGKEIRRSPRFSPYVAAEKNSNLNSIIFGLSDSKDEFPSKKILMSLGKSDSRIFDEKYLRQSPKEATAMFENEGRETECSLIELPETYVKQQPKKRKTLDSSENSEDEEDEIILNVECHFSQAKIGNCIFSLGDCAYIKGDGGKKHVGRILEFFKTTDGENYFRVQWFYKVEDTVIKDVGDVHDKRRLFYSTIMNDNLIDCIVSKVNVKHVSPRVGLKGNSILSSDFYYDMEYCVDYSTFRSLITDNSLKNQNLPAYNSIEAVSILSTANLLENMPSSETYNAELAVLDLYCGCGGMSTGLCLGAKLSCVNLLTRWALDSDKSACESLKLNHPETQVRNEAAEDFLELLKEWEKLCRRYTVNDVERTHPLRSKTSKTPKNSNEIATDEYEVSRIVDICYGDPNKTGKHGVNFKVHWKGYSSSEDTWEPIGGLSNCLGSIQDFVRYGKKVKILPLPGDVDVICGGPPCQGISGYNRYRNVDSPLDDERNHQIVVFMDIVKFLKPKYVLMENVVDILRFDKASLGRYALSRLVHMNYQARLGILAAGCYGLPQFRLRVFLWGAHPCENLPQFPLPTHDVIIRYWPPPEFERNTVAYDEDQPRVLEEALVLHDAISDLPAVTNDETSEEMSYQKPPGTDFQRYIRSTQYEMMGSVLDGTMKTKVSLYDHRPYPLFEDDYLRVCQIPKRKGANFRDLPGVVVGNDNVARRDSTEKHLLLPSGKPLVPDYAFTYEQGKSKRPFARLWWDETVPTVLTFPTCHSQAILHPEQDRILTLRECARLQGFPDYYRFCGTVKERYCQVGNAVAVPVARALGYALGLAVRKLSGDEPLMTLPRNFSHSNYFQFTKVWPLETEE</sequence>
<comment type="catalytic activity">
    <reaction evidence="7 10">
        <text>a 2'-deoxycytidine in DNA + S-adenosyl-L-methionine = a 5-methyl-2'-deoxycytidine in DNA + S-adenosyl-L-homocysteine + H(+)</text>
        <dbReference type="Rhea" id="RHEA:13681"/>
        <dbReference type="Rhea" id="RHEA-COMP:11369"/>
        <dbReference type="Rhea" id="RHEA-COMP:11370"/>
        <dbReference type="ChEBI" id="CHEBI:15378"/>
        <dbReference type="ChEBI" id="CHEBI:57856"/>
        <dbReference type="ChEBI" id="CHEBI:59789"/>
        <dbReference type="ChEBI" id="CHEBI:85452"/>
        <dbReference type="ChEBI" id="CHEBI:85454"/>
        <dbReference type="EC" id="2.1.1.37"/>
    </reaction>
</comment>
<dbReference type="InterPro" id="IPR018117">
    <property type="entry name" value="C5_DNA_meth_AS"/>
</dbReference>
<evidence type="ECO:0000256" key="4">
    <source>
        <dbReference type="ARBA" id="ARBA00022691"/>
    </source>
</evidence>
<feature type="active site" evidence="8">
    <location>
        <position position="888"/>
    </location>
</feature>
<dbReference type="PRINTS" id="PR00105">
    <property type="entry name" value="C5METTRFRASE"/>
</dbReference>
<dbReference type="PROSITE" id="PS51679">
    <property type="entry name" value="SAM_MT_C5"/>
    <property type="match status" value="1"/>
</dbReference>
<evidence type="ECO:0000256" key="6">
    <source>
        <dbReference type="ARBA" id="ARBA00023242"/>
    </source>
</evidence>
<gene>
    <name evidence="15" type="primary">LOC103336940</name>
</gene>
<dbReference type="PANTHER" id="PTHR10629">
    <property type="entry name" value="CYTOSINE-SPECIFIC METHYLTRANSFERASE"/>
    <property type="match status" value="1"/>
</dbReference>
<dbReference type="NCBIfam" id="TIGR00675">
    <property type="entry name" value="dcm"/>
    <property type="match status" value="1"/>
</dbReference>
<accession>A0ABM0PE35</accession>